<dbReference type="CDD" id="cd18746">
    <property type="entry name" value="PIN_VapC4-5_FitB-like"/>
    <property type="match status" value="1"/>
</dbReference>
<dbReference type="Pfam" id="PF01850">
    <property type="entry name" value="PIN"/>
    <property type="match status" value="1"/>
</dbReference>
<dbReference type="GO" id="GO:0004540">
    <property type="term" value="F:RNA nuclease activity"/>
    <property type="evidence" value="ECO:0007669"/>
    <property type="project" value="InterPro"/>
</dbReference>
<keyword evidence="5 8" id="KW-0378">Hydrolase</keyword>
<comment type="function">
    <text evidence="8">Toxic component of a toxin-antitoxin (TA) system. An RNase.</text>
</comment>
<evidence type="ECO:0000256" key="4">
    <source>
        <dbReference type="ARBA" id="ARBA00022723"/>
    </source>
</evidence>
<dbReference type="Gene3D" id="3.40.50.1010">
    <property type="entry name" value="5'-nuclease"/>
    <property type="match status" value="1"/>
</dbReference>
<evidence type="ECO:0000256" key="3">
    <source>
        <dbReference type="ARBA" id="ARBA00022722"/>
    </source>
</evidence>
<dbReference type="OrthoDB" id="9804823at2"/>
<proteinExistence type="inferred from homology"/>
<dbReference type="InterPro" id="IPR002716">
    <property type="entry name" value="PIN_dom"/>
</dbReference>
<dbReference type="PANTHER" id="PTHR33653:SF1">
    <property type="entry name" value="RIBONUCLEASE VAPC2"/>
    <property type="match status" value="1"/>
</dbReference>
<dbReference type="HAMAP" id="MF_00265">
    <property type="entry name" value="VapC_Nob1"/>
    <property type="match status" value="1"/>
</dbReference>
<evidence type="ECO:0000313" key="10">
    <source>
        <dbReference type="EMBL" id="SDD31818.1"/>
    </source>
</evidence>
<comment type="cofactor">
    <cofactor evidence="1 8">
        <name>Mg(2+)</name>
        <dbReference type="ChEBI" id="CHEBI:18420"/>
    </cofactor>
</comment>
<dbReference type="GO" id="GO:0000287">
    <property type="term" value="F:magnesium ion binding"/>
    <property type="evidence" value="ECO:0007669"/>
    <property type="project" value="UniProtKB-UniRule"/>
</dbReference>
<dbReference type="InterPro" id="IPR022907">
    <property type="entry name" value="VapC_family"/>
</dbReference>
<dbReference type="EC" id="3.1.-.-" evidence="8"/>
<accession>A0A1G6TRU1</accession>
<keyword evidence="11" id="KW-1185">Reference proteome</keyword>
<keyword evidence="6 8" id="KW-0460">Magnesium</keyword>
<dbReference type="RefSeq" id="WP_091030633.1">
    <property type="nucleotide sequence ID" value="NZ_FNAD01000003.1"/>
</dbReference>
<dbReference type="STRING" id="58114.SAMN05216270_103118"/>
<keyword evidence="3 8" id="KW-0540">Nuclease</keyword>
<feature type="binding site" evidence="8">
    <location>
        <position position="6"/>
    </location>
    <ligand>
        <name>Mg(2+)</name>
        <dbReference type="ChEBI" id="CHEBI:18420"/>
    </ligand>
</feature>
<comment type="similarity">
    <text evidence="7 8">Belongs to the PINc/VapC protein family.</text>
</comment>
<name>A0A1G6TRU1_9ACTN</name>
<evidence type="ECO:0000313" key="11">
    <source>
        <dbReference type="Proteomes" id="UP000198949"/>
    </source>
</evidence>
<reference evidence="11" key="1">
    <citation type="submission" date="2016-10" db="EMBL/GenBank/DDBJ databases">
        <authorList>
            <person name="Varghese N."/>
            <person name="Submissions S."/>
        </authorList>
    </citation>
    <scope>NUCLEOTIDE SEQUENCE [LARGE SCALE GENOMIC DNA]</scope>
    <source>
        <strain evidence="11">CGMCC 4.3516</strain>
    </source>
</reference>
<evidence type="ECO:0000256" key="5">
    <source>
        <dbReference type="ARBA" id="ARBA00022801"/>
    </source>
</evidence>
<organism evidence="10 11">
    <name type="scientific">Glycomyces harbinensis</name>
    <dbReference type="NCBI Taxonomy" id="58114"/>
    <lineage>
        <taxon>Bacteria</taxon>
        <taxon>Bacillati</taxon>
        <taxon>Actinomycetota</taxon>
        <taxon>Actinomycetes</taxon>
        <taxon>Glycomycetales</taxon>
        <taxon>Glycomycetaceae</taxon>
        <taxon>Glycomyces</taxon>
    </lineage>
</organism>
<evidence type="ECO:0000256" key="7">
    <source>
        <dbReference type="ARBA" id="ARBA00038093"/>
    </source>
</evidence>
<dbReference type="InterPro" id="IPR029060">
    <property type="entry name" value="PIN-like_dom_sf"/>
</dbReference>
<dbReference type="GO" id="GO:0090729">
    <property type="term" value="F:toxin activity"/>
    <property type="evidence" value="ECO:0007669"/>
    <property type="project" value="UniProtKB-KW"/>
</dbReference>
<keyword evidence="2 8" id="KW-1277">Toxin-antitoxin system</keyword>
<feature type="binding site" evidence="8">
    <location>
        <position position="101"/>
    </location>
    <ligand>
        <name>Mg(2+)</name>
        <dbReference type="ChEBI" id="CHEBI:18420"/>
    </ligand>
</feature>
<evidence type="ECO:0000256" key="6">
    <source>
        <dbReference type="ARBA" id="ARBA00022842"/>
    </source>
</evidence>
<dbReference type="InterPro" id="IPR050556">
    <property type="entry name" value="Type_II_TA_system_RNase"/>
</dbReference>
<evidence type="ECO:0000256" key="8">
    <source>
        <dbReference type="HAMAP-Rule" id="MF_00265"/>
    </source>
</evidence>
<evidence type="ECO:0000256" key="1">
    <source>
        <dbReference type="ARBA" id="ARBA00001946"/>
    </source>
</evidence>
<evidence type="ECO:0000259" key="9">
    <source>
        <dbReference type="Pfam" id="PF01850"/>
    </source>
</evidence>
<dbReference type="Proteomes" id="UP000198949">
    <property type="component" value="Unassembled WGS sequence"/>
</dbReference>
<keyword evidence="8" id="KW-0800">Toxin</keyword>
<dbReference type="PANTHER" id="PTHR33653">
    <property type="entry name" value="RIBONUCLEASE VAPC2"/>
    <property type="match status" value="1"/>
</dbReference>
<dbReference type="GO" id="GO:0016787">
    <property type="term" value="F:hydrolase activity"/>
    <property type="evidence" value="ECO:0007669"/>
    <property type="project" value="UniProtKB-KW"/>
</dbReference>
<keyword evidence="4 8" id="KW-0479">Metal-binding</keyword>
<sequence>MRYLLDTNVLSELRRTDPDRGVQRWYESTSDASMHLSVMTVGEFRKGLARLRRKDPERAAALALWLDHLLVPYESRVLPITPEIANVWGELNDPTPLPIIDAFIAATAIVHDMVLVTRNVKDFQRTGARLLNPFG</sequence>
<dbReference type="AlphaFoldDB" id="A0A1G6TRU1"/>
<feature type="domain" description="PIN" evidence="9">
    <location>
        <begin position="3"/>
        <end position="127"/>
    </location>
</feature>
<protein>
    <recommendedName>
        <fullName evidence="8">Ribonuclease VapC</fullName>
        <shortName evidence="8">RNase VapC</shortName>
        <ecNumber evidence="8">3.1.-.-</ecNumber>
    </recommendedName>
    <alternativeName>
        <fullName evidence="8">Toxin VapC</fullName>
    </alternativeName>
</protein>
<gene>
    <name evidence="8" type="primary">vapC</name>
    <name evidence="10" type="ORF">SAMN05216270_103118</name>
</gene>
<evidence type="ECO:0000256" key="2">
    <source>
        <dbReference type="ARBA" id="ARBA00022649"/>
    </source>
</evidence>
<dbReference type="EMBL" id="FNAD01000003">
    <property type="protein sequence ID" value="SDD31818.1"/>
    <property type="molecule type" value="Genomic_DNA"/>
</dbReference>
<dbReference type="SUPFAM" id="SSF88723">
    <property type="entry name" value="PIN domain-like"/>
    <property type="match status" value="1"/>
</dbReference>